<dbReference type="EMBL" id="JBHUEA010000015">
    <property type="protein sequence ID" value="MFD1722031.1"/>
    <property type="molecule type" value="Genomic_DNA"/>
</dbReference>
<name>A0ABW4LER5_9MICO</name>
<proteinExistence type="predicted"/>
<reference evidence="2" key="1">
    <citation type="journal article" date="2019" name="Int. J. Syst. Evol. Microbiol.">
        <title>The Global Catalogue of Microorganisms (GCM) 10K type strain sequencing project: providing services to taxonomists for standard genome sequencing and annotation.</title>
        <authorList>
            <consortium name="The Broad Institute Genomics Platform"/>
            <consortium name="The Broad Institute Genome Sequencing Center for Infectious Disease"/>
            <person name="Wu L."/>
            <person name="Ma J."/>
        </authorList>
    </citation>
    <scope>NUCLEOTIDE SEQUENCE [LARGE SCALE GENOMIC DNA]</scope>
    <source>
        <strain evidence="2">CGMCC 1.12471</strain>
    </source>
</reference>
<dbReference type="Proteomes" id="UP001597347">
    <property type="component" value="Unassembled WGS sequence"/>
</dbReference>
<gene>
    <name evidence="1" type="ORF">ACFSBI_10755</name>
</gene>
<accession>A0ABW4LER5</accession>
<keyword evidence="2" id="KW-1185">Reference proteome</keyword>
<evidence type="ECO:0000313" key="1">
    <source>
        <dbReference type="EMBL" id="MFD1722031.1"/>
    </source>
</evidence>
<evidence type="ECO:0000313" key="2">
    <source>
        <dbReference type="Proteomes" id="UP001597347"/>
    </source>
</evidence>
<protein>
    <submittedName>
        <fullName evidence="1">Uncharacterized protein</fullName>
    </submittedName>
</protein>
<comment type="caution">
    <text evidence="1">The sequence shown here is derived from an EMBL/GenBank/DDBJ whole genome shotgun (WGS) entry which is preliminary data.</text>
</comment>
<organism evidence="1 2">
    <name type="scientific">Amnibacterium endophyticum</name>
    <dbReference type="NCBI Taxonomy" id="2109337"/>
    <lineage>
        <taxon>Bacteria</taxon>
        <taxon>Bacillati</taxon>
        <taxon>Actinomycetota</taxon>
        <taxon>Actinomycetes</taxon>
        <taxon>Micrococcales</taxon>
        <taxon>Microbacteriaceae</taxon>
        <taxon>Amnibacterium</taxon>
    </lineage>
</organism>
<sequence length="178" mass="18956">MVFLLSALVVLGVLSAVAGLVVVRRVMGGIDEDADPGDEVGLVRLRAQVATGSEQTLVALVRELQVQRGADGVGYGELYVDADADGLVVRTMSVLDRGLVAPLTLRPGAHCTDVTYAIVQLPQDEALHQVALQFEARLISALRRIDADSQVRLAGTTMRDLTDGVWAPSAAQERAARR</sequence>